<keyword evidence="2" id="KW-0808">Transferase</keyword>
<dbReference type="EC" id="2.5.1.18" evidence="2"/>
<dbReference type="InterPro" id="IPR036282">
    <property type="entry name" value="Glutathione-S-Trfase_C_sf"/>
</dbReference>
<feature type="domain" description="GST N-terminal" evidence="1">
    <location>
        <begin position="1"/>
        <end position="78"/>
    </location>
</feature>
<dbReference type="PANTHER" id="PTHR44051">
    <property type="entry name" value="GLUTATHIONE S-TRANSFERASE-RELATED"/>
    <property type="match status" value="1"/>
</dbReference>
<evidence type="ECO:0000259" key="1">
    <source>
        <dbReference type="PROSITE" id="PS50404"/>
    </source>
</evidence>
<dbReference type="CDD" id="cd03046">
    <property type="entry name" value="GST_N_GTT1_like"/>
    <property type="match status" value="1"/>
</dbReference>
<dbReference type="InterPro" id="IPR036249">
    <property type="entry name" value="Thioredoxin-like_sf"/>
</dbReference>
<dbReference type="Gene3D" id="3.40.30.10">
    <property type="entry name" value="Glutaredoxin"/>
    <property type="match status" value="1"/>
</dbReference>
<dbReference type="Gene3D" id="1.20.1050.10">
    <property type="match status" value="1"/>
</dbReference>
<dbReference type="GO" id="GO:0004364">
    <property type="term" value="F:glutathione transferase activity"/>
    <property type="evidence" value="ECO:0007669"/>
    <property type="project" value="UniProtKB-EC"/>
</dbReference>
<dbReference type="EMBL" id="CZRL01000093">
    <property type="protein sequence ID" value="CUS52944.1"/>
    <property type="molecule type" value="Genomic_DNA"/>
</dbReference>
<sequence length="199" mass="22394">MDITLYESGTSRSARCRWTLLEAGLSFKSLSRPDLPTNDEVKAIYPVGKLPVAIIDGKVLFESAAICTYLADHAPDIDLIAKPGSWARGQHDQWTSFALTEMEAWLWNTAVNKFILPPDQRIEAGFEQNAMMFGRSASVLNDVLLRDDYLVENRFTVTDIIVSWTVNWGRRQGLLDGMGGLHAYLERLFERSHCALAKD</sequence>
<dbReference type="AlphaFoldDB" id="A0A160TRZ4"/>
<dbReference type="PROSITE" id="PS50404">
    <property type="entry name" value="GST_NTER"/>
    <property type="match status" value="1"/>
</dbReference>
<dbReference type="InterPro" id="IPR040079">
    <property type="entry name" value="Glutathione_S-Trfase"/>
</dbReference>
<dbReference type="SUPFAM" id="SSF52833">
    <property type="entry name" value="Thioredoxin-like"/>
    <property type="match status" value="1"/>
</dbReference>
<organism evidence="2">
    <name type="scientific">hydrothermal vent metagenome</name>
    <dbReference type="NCBI Taxonomy" id="652676"/>
    <lineage>
        <taxon>unclassified sequences</taxon>
        <taxon>metagenomes</taxon>
        <taxon>ecological metagenomes</taxon>
    </lineage>
</organism>
<protein>
    <submittedName>
        <fullName evidence="2">Glutathione S-transferase</fullName>
        <ecNumber evidence="2">2.5.1.18</ecNumber>
    </submittedName>
</protein>
<dbReference type="PANTHER" id="PTHR44051:SF8">
    <property type="entry name" value="GLUTATHIONE S-TRANSFERASE GSTA"/>
    <property type="match status" value="1"/>
</dbReference>
<gene>
    <name evidence="2" type="ORF">MGWOODY_XGa2301</name>
</gene>
<evidence type="ECO:0000313" key="2">
    <source>
        <dbReference type="EMBL" id="CUS52944.1"/>
    </source>
</evidence>
<name>A0A160TRZ4_9ZZZZ</name>
<proteinExistence type="predicted"/>
<dbReference type="SUPFAM" id="SSF47616">
    <property type="entry name" value="GST C-terminal domain-like"/>
    <property type="match status" value="1"/>
</dbReference>
<reference evidence="2" key="1">
    <citation type="submission" date="2015-10" db="EMBL/GenBank/DDBJ databases">
        <authorList>
            <person name="Gilbert D.G."/>
        </authorList>
    </citation>
    <scope>NUCLEOTIDE SEQUENCE</scope>
</reference>
<dbReference type="Pfam" id="PF13417">
    <property type="entry name" value="GST_N_3"/>
    <property type="match status" value="1"/>
</dbReference>
<dbReference type="SFLD" id="SFLDS00019">
    <property type="entry name" value="Glutathione_Transferase_(cytos"/>
    <property type="match status" value="1"/>
</dbReference>
<accession>A0A160TRZ4</accession>
<dbReference type="InterPro" id="IPR004045">
    <property type="entry name" value="Glutathione_S-Trfase_N"/>
</dbReference>